<geneLocation type="plasmid" evidence="2 3">
    <name>unnamed1</name>
</geneLocation>
<keyword evidence="1" id="KW-1133">Transmembrane helix</keyword>
<keyword evidence="1" id="KW-0812">Transmembrane</keyword>
<organism evidence="2 3">
    <name type="scientific">Piscinibacter gummiphilus</name>
    <dbReference type="NCBI Taxonomy" id="946333"/>
    <lineage>
        <taxon>Bacteria</taxon>
        <taxon>Pseudomonadati</taxon>
        <taxon>Pseudomonadota</taxon>
        <taxon>Betaproteobacteria</taxon>
        <taxon>Burkholderiales</taxon>
        <taxon>Sphaerotilaceae</taxon>
        <taxon>Piscinibacter</taxon>
    </lineage>
</organism>
<dbReference type="InterPro" id="IPR007973">
    <property type="entry name" value="Pilus_assembly_TraE"/>
</dbReference>
<dbReference type="EMBL" id="CP136337">
    <property type="protein sequence ID" value="WOB11137.1"/>
    <property type="molecule type" value="Genomic_DNA"/>
</dbReference>
<dbReference type="Proteomes" id="UP001303946">
    <property type="component" value="Plasmid unnamed1"/>
</dbReference>
<keyword evidence="2" id="KW-0614">Plasmid</keyword>
<evidence type="ECO:0000313" key="2">
    <source>
        <dbReference type="EMBL" id="WOB11137.1"/>
    </source>
</evidence>
<protein>
    <submittedName>
        <fullName evidence="2">Type IV conjugative transfer system protein TraE</fullName>
    </submittedName>
</protein>
<reference evidence="2 3" key="1">
    <citation type="submission" date="2023-10" db="EMBL/GenBank/DDBJ databases">
        <title>Bacteria for the degradation of biodegradable plastic PBAT(Polybutylene adipate terephthalate).</title>
        <authorList>
            <person name="Weon H.-Y."/>
            <person name="Yeon J."/>
        </authorList>
    </citation>
    <scope>NUCLEOTIDE SEQUENCE [LARGE SCALE GENOMIC DNA]</scope>
    <source>
        <strain evidence="2 3">SBD 7-3</strain>
        <plasmid evidence="2 3">unnamed1</plasmid>
    </source>
</reference>
<dbReference type="NCBIfam" id="TIGR02761">
    <property type="entry name" value="TraE_TIGR"/>
    <property type="match status" value="1"/>
</dbReference>
<accession>A0ABZ0D1K4</accession>
<evidence type="ECO:0000256" key="1">
    <source>
        <dbReference type="SAM" id="Phobius"/>
    </source>
</evidence>
<dbReference type="Pfam" id="PF05309">
    <property type="entry name" value="TraE"/>
    <property type="match status" value="1"/>
</dbReference>
<proteinExistence type="predicted"/>
<feature type="transmembrane region" description="Helical" evidence="1">
    <location>
        <begin position="20"/>
        <end position="42"/>
    </location>
</feature>
<evidence type="ECO:0000313" key="3">
    <source>
        <dbReference type="Proteomes" id="UP001303946"/>
    </source>
</evidence>
<gene>
    <name evidence="2" type="primary">traE</name>
    <name evidence="2" type="ORF">RXV79_27250</name>
</gene>
<name>A0ABZ0D1K4_9BURK</name>
<keyword evidence="3" id="KW-1185">Reference proteome</keyword>
<keyword evidence="1" id="KW-0472">Membrane</keyword>
<dbReference type="RefSeq" id="WP_316704285.1">
    <property type="nucleotide sequence ID" value="NZ_CP136337.1"/>
</dbReference>
<sequence>MEHTVHQNDLRALRRSNRTLGLALVVLSVALLFSLITILSIAGSEKTIVIPPNVEKTFWVSKDNVSAEYLEQMAAFMSYLNLDVSPANIDWKRKLLLSYVAPDDYHEMKTRTELEADRLRQNNATTAFDIKQLVVNEKQQSVVLVGLMRRLINGLNVGDPEPRSYQVQFKFLGGRVHLKAFKEIPIGQNGQKPAAGTADAPAAAQ</sequence>